<keyword evidence="1" id="KW-0812">Transmembrane</keyword>
<gene>
    <name evidence="2" type="ORF">SAMN04487772_11567</name>
</gene>
<protein>
    <submittedName>
        <fullName evidence="2">Uncharacterized membrane protein YesL</fullName>
    </submittedName>
</protein>
<keyword evidence="3" id="KW-1185">Reference proteome</keyword>
<dbReference type="InterPro" id="IPR006938">
    <property type="entry name" value="DUF624"/>
</dbReference>
<sequence>MSSFFSLDNPVMRLLTKLFDVMFLSILWFVFSIPVISIGASTTAMYYTAVKVIRRDRGYIFQEFWKSFKLNFVQATIAWLAIGTASALFYYNVKFAFTLEGKMGTLMTIVYVSMGVAVLGCGAYIFPVLSRFTMKFGHLVKTSILLFFKHFPKSIVLALIVAVAAFLLYLSQMTVFFVPASAALLFSLVMEPILKLYTPKADNEEEKKDEWYLE</sequence>
<feature type="transmembrane region" description="Helical" evidence="1">
    <location>
        <begin position="150"/>
        <end position="170"/>
    </location>
</feature>
<reference evidence="2 3" key="1">
    <citation type="submission" date="2016-10" db="EMBL/GenBank/DDBJ databases">
        <authorList>
            <person name="de Groot N.N."/>
        </authorList>
    </citation>
    <scope>NUCLEOTIDE SEQUENCE [LARGE SCALE GENOMIC DNA]</scope>
    <source>
        <strain evidence="2 3">DSM 1801</strain>
    </source>
</reference>
<accession>A0A1I0DNZ0</accession>
<dbReference type="STRING" id="29364.SAMN04487772_11567"/>
<dbReference type="RefSeq" id="WP_092478185.1">
    <property type="nucleotide sequence ID" value="NZ_FOHN01000015.1"/>
</dbReference>
<evidence type="ECO:0000313" key="3">
    <source>
        <dbReference type="Proteomes" id="UP000199800"/>
    </source>
</evidence>
<dbReference type="OrthoDB" id="9814991at2"/>
<dbReference type="EMBL" id="FOHN01000015">
    <property type="protein sequence ID" value="SET33598.1"/>
    <property type="molecule type" value="Genomic_DNA"/>
</dbReference>
<feature type="transmembrane region" description="Helical" evidence="1">
    <location>
        <begin position="103"/>
        <end position="129"/>
    </location>
</feature>
<feature type="transmembrane region" description="Helical" evidence="1">
    <location>
        <begin position="70"/>
        <end position="91"/>
    </location>
</feature>
<proteinExistence type="predicted"/>
<organism evidence="2 3">
    <name type="scientific">[Clostridium] polysaccharolyticum</name>
    <dbReference type="NCBI Taxonomy" id="29364"/>
    <lineage>
        <taxon>Bacteria</taxon>
        <taxon>Bacillati</taxon>
        <taxon>Bacillota</taxon>
        <taxon>Clostridia</taxon>
        <taxon>Lachnospirales</taxon>
        <taxon>Lachnospiraceae</taxon>
    </lineage>
</organism>
<dbReference type="Pfam" id="PF04854">
    <property type="entry name" value="DUF624"/>
    <property type="match status" value="1"/>
</dbReference>
<keyword evidence="1" id="KW-1133">Transmembrane helix</keyword>
<evidence type="ECO:0000256" key="1">
    <source>
        <dbReference type="SAM" id="Phobius"/>
    </source>
</evidence>
<feature type="transmembrane region" description="Helical" evidence="1">
    <location>
        <begin position="22"/>
        <end position="49"/>
    </location>
</feature>
<keyword evidence="1" id="KW-0472">Membrane</keyword>
<name>A0A1I0DNZ0_9FIRM</name>
<dbReference type="Proteomes" id="UP000199800">
    <property type="component" value="Unassembled WGS sequence"/>
</dbReference>
<dbReference type="AlphaFoldDB" id="A0A1I0DNZ0"/>
<evidence type="ECO:0000313" key="2">
    <source>
        <dbReference type="EMBL" id="SET33598.1"/>
    </source>
</evidence>